<dbReference type="EMBL" id="CM026432">
    <property type="protein sequence ID" value="KAG0557682.1"/>
    <property type="molecule type" value="Genomic_DNA"/>
</dbReference>
<keyword evidence="3" id="KW-1185">Reference proteome</keyword>
<evidence type="ECO:0000313" key="2">
    <source>
        <dbReference type="EMBL" id="KAG0557682.1"/>
    </source>
</evidence>
<reference evidence="2 3" key="1">
    <citation type="submission" date="2020-06" db="EMBL/GenBank/DDBJ databases">
        <title>WGS assembly of Ceratodon purpureus strain R40.</title>
        <authorList>
            <person name="Carey S.B."/>
            <person name="Jenkins J."/>
            <person name="Shu S."/>
            <person name="Lovell J.T."/>
            <person name="Sreedasyam A."/>
            <person name="Maumus F."/>
            <person name="Tiley G.P."/>
            <person name="Fernandez-Pozo N."/>
            <person name="Barry K."/>
            <person name="Chen C."/>
            <person name="Wang M."/>
            <person name="Lipzen A."/>
            <person name="Daum C."/>
            <person name="Saski C.A."/>
            <person name="Payton A.C."/>
            <person name="Mcbreen J.C."/>
            <person name="Conrad R.E."/>
            <person name="Kollar L.M."/>
            <person name="Olsson S."/>
            <person name="Huttunen S."/>
            <person name="Landis J.B."/>
            <person name="Wickett N.J."/>
            <person name="Johnson M.G."/>
            <person name="Rensing S.A."/>
            <person name="Grimwood J."/>
            <person name="Schmutz J."/>
            <person name="Mcdaniel S.F."/>
        </authorList>
    </citation>
    <scope>NUCLEOTIDE SEQUENCE [LARGE SCALE GENOMIC DNA]</scope>
    <source>
        <strain evidence="2 3">R40</strain>
    </source>
</reference>
<sequence length="132" mass="14644">MLKRNMYTEVEISRTQNRHDATVFGSVWVLCTIWSLDCQATHFVAAIQRSGAQSAGRDRFVLMVSACERVIDRDPLRIGGRETGRAAPTRPDLTRPDPESGSGACTSVEVVEISNPYFLFRLAVVIGLNVFL</sequence>
<name>A0A8T0GKT9_CERPU</name>
<proteinExistence type="predicted"/>
<protein>
    <submittedName>
        <fullName evidence="2">Uncharacterized protein</fullName>
    </submittedName>
</protein>
<dbReference type="Proteomes" id="UP000822688">
    <property type="component" value="Chromosome 11"/>
</dbReference>
<evidence type="ECO:0000256" key="1">
    <source>
        <dbReference type="SAM" id="MobiDB-lite"/>
    </source>
</evidence>
<organism evidence="2 3">
    <name type="scientific">Ceratodon purpureus</name>
    <name type="common">Fire moss</name>
    <name type="synonym">Dicranum purpureum</name>
    <dbReference type="NCBI Taxonomy" id="3225"/>
    <lineage>
        <taxon>Eukaryota</taxon>
        <taxon>Viridiplantae</taxon>
        <taxon>Streptophyta</taxon>
        <taxon>Embryophyta</taxon>
        <taxon>Bryophyta</taxon>
        <taxon>Bryophytina</taxon>
        <taxon>Bryopsida</taxon>
        <taxon>Dicranidae</taxon>
        <taxon>Pseudoditrichales</taxon>
        <taxon>Ditrichaceae</taxon>
        <taxon>Ceratodon</taxon>
    </lineage>
</organism>
<gene>
    <name evidence="2" type="ORF">KC19_11G149000</name>
</gene>
<accession>A0A8T0GKT9</accession>
<dbReference type="AlphaFoldDB" id="A0A8T0GKT9"/>
<feature type="region of interest" description="Disordered" evidence="1">
    <location>
        <begin position="78"/>
        <end position="104"/>
    </location>
</feature>
<evidence type="ECO:0000313" key="3">
    <source>
        <dbReference type="Proteomes" id="UP000822688"/>
    </source>
</evidence>
<comment type="caution">
    <text evidence="2">The sequence shown here is derived from an EMBL/GenBank/DDBJ whole genome shotgun (WGS) entry which is preliminary data.</text>
</comment>